<name>A0A3P7LZV4_DIBLA</name>
<proteinExistence type="predicted"/>
<organism evidence="2 3">
    <name type="scientific">Dibothriocephalus latus</name>
    <name type="common">Fish tapeworm</name>
    <name type="synonym">Diphyllobothrium latum</name>
    <dbReference type="NCBI Taxonomy" id="60516"/>
    <lineage>
        <taxon>Eukaryota</taxon>
        <taxon>Metazoa</taxon>
        <taxon>Spiralia</taxon>
        <taxon>Lophotrochozoa</taxon>
        <taxon>Platyhelminthes</taxon>
        <taxon>Cestoda</taxon>
        <taxon>Eucestoda</taxon>
        <taxon>Diphyllobothriidea</taxon>
        <taxon>Diphyllobothriidae</taxon>
        <taxon>Dibothriocephalus</taxon>
    </lineage>
</organism>
<sequence>MFAAHHLVPENYGLVEVSDDESEDYLAKSKKRSDSSDSTLLTSSSSASSKLPTSAHQNSDMKSAHPMPTTITPCY</sequence>
<dbReference type="EMBL" id="UYRU01069732">
    <property type="protein sequence ID" value="VDN18960.1"/>
    <property type="molecule type" value="Genomic_DNA"/>
</dbReference>
<evidence type="ECO:0000313" key="3">
    <source>
        <dbReference type="Proteomes" id="UP000281553"/>
    </source>
</evidence>
<evidence type="ECO:0000313" key="2">
    <source>
        <dbReference type="EMBL" id="VDN18960.1"/>
    </source>
</evidence>
<dbReference type="Proteomes" id="UP000281553">
    <property type="component" value="Unassembled WGS sequence"/>
</dbReference>
<keyword evidence="3" id="KW-1185">Reference proteome</keyword>
<gene>
    <name evidence="2" type="ORF">DILT_LOCUS13310</name>
</gene>
<accession>A0A3P7LZV4</accession>
<protein>
    <submittedName>
        <fullName evidence="2">Uncharacterized protein</fullName>
    </submittedName>
</protein>
<feature type="compositionally biased region" description="Low complexity" evidence="1">
    <location>
        <begin position="36"/>
        <end position="55"/>
    </location>
</feature>
<evidence type="ECO:0000256" key="1">
    <source>
        <dbReference type="SAM" id="MobiDB-lite"/>
    </source>
</evidence>
<reference evidence="2 3" key="1">
    <citation type="submission" date="2018-11" db="EMBL/GenBank/DDBJ databases">
        <authorList>
            <consortium name="Pathogen Informatics"/>
        </authorList>
    </citation>
    <scope>NUCLEOTIDE SEQUENCE [LARGE SCALE GENOMIC DNA]</scope>
</reference>
<dbReference type="AlphaFoldDB" id="A0A3P7LZV4"/>
<feature type="region of interest" description="Disordered" evidence="1">
    <location>
        <begin position="11"/>
        <end position="75"/>
    </location>
</feature>